<proteinExistence type="predicted"/>
<protein>
    <submittedName>
        <fullName evidence="1">Uncharacterized protein</fullName>
    </submittedName>
</protein>
<name>A0ABV2SVJ6_9FLAO</name>
<dbReference type="Proteomes" id="UP001549799">
    <property type="component" value="Unassembled WGS sequence"/>
</dbReference>
<accession>A0ABV2SVJ6</accession>
<reference evidence="1 2" key="1">
    <citation type="submission" date="2024-07" db="EMBL/GenBank/DDBJ databases">
        <title>The genome sequence of type strain Sediminicola arcticus GDMCC 1.2805.</title>
        <authorList>
            <person name="Liu Y."/>
        </authorList>
    </citation>
    <scope>NUCLEOTIDE SEQUENCE [LARGE SCALE GENOMIC DNA]</scope>
    <source>
        <strain evidence="1 2">GDMCC 1.2805</strain>
    </source>
</reference>
<evidence type="ECO:0000313" key="1">
    <source>
        <dbReference type="EMBL" id="MET6991193.1"/>
    </source>
</evidence>
<gene>
    <name evidence="1" type="ORF">ABXZ36_11100</name>
</gene>
<dbReference type="EMBL" id="JBEXAE010000005">
    <property type="protein sequence ID" value="MET6991193.1"/>
    <property type="molecule type" value="Genomic_DNA"/>
</dbReference>
<comment type="caution">
    <text evidence="1">The sequence shown here is derived from an EMBL/GenBank/DDBJ whole genome shotgun (WGS) entry which is preliminary data.</text>
</comment>
<keyword evidence="2" id="KW-1185">Reference proteome</keyword>
<dbReference type="RefSeq" id="WP_354615649.1">
    <property type="nucleotide sequence ID" value="NZ_JBEXAE010000005.1"/>
</dbReference>
<organism evidence="1 2">
    <name type="scientific">Sediminicola arcticus</name>
    <dbReference type="NCBI Taxonomy" id="1574308"/>
    <lineage>
        <taxon>Bacteria</taxon>
        <taxon>Pseudomonadati</taxon>
        <taxon>Bacteroidota</taxon>
        <taxon>Flavobacteriia</taxon>
        <taxon>Flavobacteriales</taxon>
        <taxon>Flavobacteriaceae</taxon>
        <taxon>Sediminicola</taxon>
    </lineage>
</organism>
<evidence type="ECO:0000313" key="2">
    <source>
        <dbReference type="Proteomes" id="UP001549799"/>
    </source>
</evidence>
<sequence>MLELEELYKANNLNIVHETFDYREYISKPASKHINIDQLFPVFTRTKTIEEQKIRLDIFNSLFESREYKNGLFIMTFMSSSYISAYENIKMKLENNESIIILKIINCN</sequence>